<dbReference type="Proteomes" id="UP000009062">
    <property type="component" value="Chromosome"/>
</dbReference>
<evidence type="ECO:0000313" key="2">
    <source>
        <dbReference type="Proteomes" id="UP000009062"/>
    </source>
</evidence>
<protein>
    <submittedName>
        <fullName evidence="1">Uncharacterized protein</fullName>
    </submittedName>
</protein>
<reference evidence="1 2" key="1">
    <citation type="journal article" date="2012" name="Stand. Genomic Sci.">
        <title>Complete genome sequence of Pyrobaculum oguniense.</title>
        <authorList>
            <person name="Bernick D.L."/>
            <person name="Karplus K."/>
            <person name="Lui L.M."/>
            <person name="Coker J.K."/>
            <person name="Murphy J.N."/>
            <person name="Chan P.P."/>
            <person name="Cozen A.E."/>
            <person name="Lowe T.M."/>
        </authorList>
    </citation>
    <scope>NUCLEOTIDE SEQUENCE [LARGE SCALE GENOMIC DNA]</scope>
    <source>
        <strain evidence="1 2">TE7</strain>
    </source>
</reference>
<sequence length="125" mass="13442">MKVVKVKIKRDSEVSIPFVIAALSGAAIWLLILASIYAAPPPGCPQVAFAEEQCDEGGCAVAVRITAPSDMFVFIGDTALELKKGENVKTFYVRWGSTLNVATECFKATYEPRRRASNATAGLTD</sequence>
<dbReference type="HOGENOM" id="CLU_1987718_0_0_2"/>
<name>H6QCT3_PYROT</name>
<dbReference type="KEGG" id="pog:Pogu_2102"/>
<gene>
    <name evidence="1" type="ordered locus">Pogu_2102</name>
</gene>
<dbReference type="EMBL" id="CP003316">
    <property type="protein sequence ID" value="AFA40129.1"/>
    <property type="molecule type" value="Genomic_DNA"/>
</dbReference>
<keyword evidence="2" id="KW-1185">Reference proteome</keyword>
<evidence type="ECO:0000313" key="1">
    <source>
        <dbReference type="EMBL" id="AFA40129.1"/>
    </source>
</evidence>
<organism evidence="1 2">
    <name type="scientific">Pyrobaculum oguniense (strain DSM 13380 / JCM 10595 / TE7)</name>
    <dbReference type="NCBI Taxonomy" id="698757"/>
    <lineage>
        <taxon>Archaea</taxon>
        <taxon>Thermoproteota</taxon>
        <taxon>Thermoprotei</taxon>
        <taxon>Thermoproteales</taxon>
        <taxon>Thermoproteaceae</taxon>
        <taxon>Pyrobaculum</taxon>
    </lineage>
</organism>
<proteinExistence type="predicted"/>
<accession>H6QCT3</accession>
<dbReference type="AlphaFoldDB" id="H6QCT3"/>